<evidence type="ECO:0000313" key="3">
    <source>
        <dbReference type="EMBL" id="KIJ26424.1"/>
    </source>
</evidence>
<dbReference type="OrthoDB" id="2917041at2759"/>
<dbReference type="Proteomes" id="UP000054279">
    <property type="component" value="Unassembled WGS sequence"/>
</dbReference>
<dbReference type="HOGENOM" id="CLU_013929_2_4_1"/>
<proteinExistence type="predicted"/>
<evidence type="ECO:0000259" key="2">
    <source>
        <dbReference type="Pfam" id="PF03184"/>
    </source>
</evidence>
<evidence type="ECO:0000256" key="1">
    <source>
        <dbReference type="SAM" id="MobiDB-lite"/>
    </source>
</evidence>
<dbReference type="EMBL" id="KN837369">
    <property type="protein sequence ID" value="KIJ26424.1"/>
    <property type="molecule type" value="Genomic_DNA"/>
</dbReference>
<keyword evidence="4" id="KW-1185">Reference proteome</keyword>
<dbReference type="Pfam" id="PF03184">
    <property type="entry name" value="DDE_1"/>
    <property type="match status" value="1"/>
</dbReference>
<feature type="non-terminal residue" evidence="3">
    <location>
        <position position="172"/>
    </location>
</feature>
<dbReference type="AlphaFoldDB" id="A0A0C9TXB6"/>
<protein>
    <recommendedName>
        <fullName evidence="2">DDE-1 domain-containing protein</fullName>
    </recommendedName>
</protein>
<organism evidence="3 4">
    <name type="scientific">Sphaerobolus stellatus (strain SS14)</name>
    <dbReference type="NCBI Taxonomy" id="990650"/>
    <lineage>
        <taxon>Eukaryota</taxon>
        <taxon>Fungi</taxon>
        <taxon>Dikarya</taxon>
        <taxon>Basidiomycota</taxon>
        <taxon>Agaricomycotina</taxon>
        <taxon>Agaricomycetes</taxon>
        <taxon>Phallomycetidae</taxon>
        <taxon>Geastrales</taxon>
        <taxon>Sphaerobolaceae</taxon>
        <taxon>Sphaerobolus</taxon>
    </lineage>
</organism>
<dbReference type="InterPro" id="IPR004875">
    <property type="entry name" value="DDE_SF_endonuclease_dom"/>
</dbReference>
<feature type="region of interest" description="Disordered" evidence="1">
    <location>
        <begin position="152"/>
        <end position="172"/>
    </location>
</feature>
<name>A0A0C9TXB6_SPHS4</name>
<dbReference type="GO" id="GO:0003676">
    <property type="term" value="F:nucleic acid binding"/>
    <property type="evidence" value="ECO:0007669"/>
    <property type="project" value="InterPro"/>
</dbReference>
<feature type="non-terminal residue" evidence="3">
    <location>
        <position position="1"/>
    </location>
</feature>
<evidence type="ECO:0000313" key="4">
    <source>
        <dbReference type="Proteomes" id="UP000054279"/>
    </source>
</evidence>
<accession>A0A0C9TXB6</accession>
<gene>
    <name evidence="3" type="ORF">M422DRAFT_141516</name>
</gene>
<reference evidence="3 4" key="1">
    <citation type="submission" date="2014-06" db="EMBL/GenBank/DDBJ databases">
        <title>Evolutionary Origins and Diversification of the Mycorrhizal Mutualists.</title>
        <authorList>
            <consortium name="DOE Joint Genome Institute"/>
            <consortium name="Mycorrhizal Genomics Consortium"/>
            <person name="Kohler A."/>
            <person name="Kuo A."/>
            <person name="Nagy L.G."/>
            <person name="Floudas D."/>
            <person name="Copeland A."/>
            <person name="Barry K.W."/>
            <person name="Cichocki N."/>
            <person name="Veneault-Fourrey C."/>
            <person name="LaButti K."/>
            <person name="Lindquist E.A."/>
            <person name="Lipzen A."/>
            <person name="Lundell T."/>
            <person name="Morin E."/>
            <person name="Murat C."/>
            <person name="Riley R."/>
            <person name="Ohm R."/>
            <person name="Sun H."/>
            <person name="Tunlid A."/>
            <person name="Henrissat B."/>
            <person name="Grigoriev I.V."/>
            <person name="Hibbett D.S."/>
            <person name="Martin F."/>
        </authorList>
    </citation>
    <scope>NUCLEOTIDE SEQUENCE [LARGE SCALE GENOMIC DNA]</scope>
    <source>
        <strain evidence="3 4">SS14</strain>
    </source>
</reference>
<feature type="domain" description="DDE-1" evidence="2">
    <location>
        <begin position="9"/>
        <end position="133"/>
    </location>
</feature>
<sequence>NIIDSFCHSPNGWIDGELALHWFVKDFDAQTHEKAGGKPRSLFMDGHSSHYTPELLCYGLENNISILAYPPKCTHALQGLDVVCFARMKEAWNKEVLNFELANCRGVNKTDFAGVFGKAFQTAFIPETIKSAFKATGLVPYNPQIITKEQMRPSQITSTRGYFPMPQPSPVR</sequence>